<keyword evidence="3" id="KW-1185">Reference proteome</keyword>
<feature type="region of interest" description="Disordered" evidence="1">
    <location>
        <begin position="1"/>
        <end position="77"/>
    </location>
</feature>
<gene>
    <name evidence="2" type="ORF">EVAR_86538_1</name>
</gene>
<evidence type="ECO:0000313" key="3">
    <source>
        <dbReference type="Proteomes" id="UP000299102"/>
    </source>
</evidence>
<evidence type="ECO:0000313" key="2">
    <source>
        <dbReference type="EMBL" id="GBP40391.1"/>
    </source>
</evidence>
<feature type="compositionally biased region" description="Basic and acidic residues" evidence="1">
    <location>
        <begin position="13"/>
        <end position="29"/>
    </location>
</feature>
<sequence>MGTARNKRGGRPHVRDTCPRRRRPGDTRPGDGGARGPGPAPRRANHPSGPFDLLGRHGGPSAPATAALGNGGHDPEINNLFMRRREMAPRTGRIVPKMSTCSL</sequence>
<proteinExistence type="predicted"/>
<protein>
    <submittedName>
        <fullName evidence="2">Uncharacterized protein</fullName>
    </submittedName>
</protein>
<comment type="caution">
    <text evidence="2">The sequence shown here is derived from an EMBL/GenBank/DDBJ whole genome shotgun (WGS) entry which is preliminary data.</text>
</comment>
<accession>A0A4C1VP06</accession>
<feature type="compositionally biased region" description="Basic residues" evidence="1">
    <location>
        <begin position="1"/>
        <end position="12"/>
    </location>
</feature>
<organism evidence="2 3">
    <name type="scientific">Eumeta variegata</name>
    <name type="common">Bagworm moth</name>
    <name type="synonym">Eumeta japonica</name>
    <dbReference type="NCBI Taxonomy" id="151549"/>
    <lineage>
        <taxon>Eukaryota</taxon>
        <taxon>Metazoa</taxon>
        <taxon>Ecdysozoa</taxon>
        <taxon>Arthropoda</taxon>
        <taxon>Hexapoda</taxon>
        <taxon>Insecta</taxon>
        <taxon>Pterygota</taxon>
        <taxon>Neoptera</taxon>
        <taxon>Endopterygota</taxon>
        <taxon>Lepidoptera</taxon>
        <taxon>Glossata</taxon>
        <taxon>Ditrysia</taxon>
        <taxon>Tineoidea</taxon>
        <taxon>Psychidae</taxon>
        <taxon>Oiketicinae</taxon>
        <taxon>Eumeta</taxon>
    </lineage>
</organism>
<name>A0A4C1VP06_EUMVA</name>
<reference evidence="2 3" key="1">
    <citation type="journal article" date="2019" name="Commun. Biol.">
        <title>The bagworm genome reveals a unique fibroin gene that provides high tensile strength.</title>
        <authorList>
            <person name="Kono N."/>
            <person name="Nakamura H."/>
            <person name="Ohtoshi R."/>
            <person name="Tomita M."/>
            <person name="Numata K."/>
            <person name="Arakawa K."/>
        </authorList>
    </citation>
    <scope>NUCLEOTIDE SEQUENCE [LARGE SCALE GENOMIC DNA]</scope>
</reference>
<dbReference type="Proteomes" id="UP000299102">
    <property type="component" value="Unassembled WGS sequence"/>
</dbReference>
<dbReference type="EMBL" id="BGZK01000380">
    <property type="protein sequence ID" value="GBP40391.1"/>
    <property type="molecule type" value="Genomic_DNA"/>
</dbReference>
<dbReference type="AlphaFoldDB" id="A0A4C1VP06"/>
<evidence type="ECO:0000256" key="1">
    <source>
        <dbReference type="SAM" id="MobiDB-lite"/>
    </source>
</evidence>